<keyword evidence="2" id="KW-1185">Reference proteome</keyword>
<accession>A0A8J5N738</accession>
<protein>
    <submittedName>
        <fullName evidence="1">SCAN domain-containing protein 3-like 15</fullName>
    </submittedName>
</protein>
<sequence length="262" mass="30156">ILPAALQAHLETVIKTINFIKGSTLKTRLFRELCKIMFHAQVRWMSKGNMLIRFYELSKEVKTFLIISEDFINQVLKAKITEHLNSLIVVLPRHNTNQITMALTRDPFLCHVDDVPTKLQEDEFWVKMRPIYPGFGNNALRVLITFSSTYLCESSFSSLLSLKSKTRNKLQVECDLRCALSVTAPQIAKIVAKKQKTNKETAALSFDNHKAAEGGRLAMVHSYNEGNIHRGRQTIPLRFVQAYVDARVEFWRSVIFTDEKRR</sequence>
<comment type="caution">
    <text evidence="1">The sequence shown here is derived from an EMBL/GenBank/DDBJ whole genome shotgun (WGS) entry which is preliminary data.</text>
</comment>
<dbReference type="Proteomes" id="UP000747542">
    <property type="component" value="Unassembled WGS sequence"/>
</dbReference>
<reference evidence="1" key="1">
    <citation type="journal article" date="2021" name="Sci. Adv.">
        <title>The American lobster genome reveals insights on longevity, neural, and immune adaptations.</title>
        <authorList>
            <person name="Polinski J.M."/>
            <person name="Zimin A.V."/>
            <person name="Clark K.F."/>
            <person name="Kohn A.B."/>
            <person name="Sadowski N."/>
            <person name="Timp W."/>
            <person name="Ptitsyn A."/>
            <person name="Khanna P."/>
            <person name="Romanova D.Y."/>
            <person name="Williams P."/>
            <person name="Greenwood S.J."/>
            <person name="Moroz L.L."/>
            <person name="Walt D.R."/>
            <person name="Bodnar A.G."/>
        </authorList>
    </citation>
    <scope>NUCLEOTIDE SEQUENCE</scope>
    <source>
        <strain evidence="1">GMGI-L3</strain>
    </source>
</reference>
<evidence type="ECO:0000313" key="1">
    <source>
        <dbReference type="EMBL" id="KAG7173843.1"/>
    </source>
</evidence>
<dbReference type="AlphaFoldDB" id="A0A8J5N738"/>
<dbReference type="PANTHER" id="PTHR45913">
    <property type="entry name" value="EPM2A-INTERACTING PROTEIN 1"/>
    <property type="match status" value="1"/>
</dbReference>
<name>A0A8J5N738_HOMAM</name>
<feature type="non-terminal residue" evidence="1">
    <location>
        <position position="262"/>
    </location>
</feature>
<proteinExistence type="predicted"/>
<dbReference type="EMBL" id="JAHLQT010008733">
    <property type="protein sequence ID" value="KAG7173843.1"/>
    <property type="molecule type" value="Genomic_DNA"/>
</dbReference>
<dbReference type="PANTHER" id="PTHR45913:SF22">
    <property type="entry name" value="SCAN BOX DOMAIN-CONTAINING PROTEIN"/>
    <property type="match status" value="1"/>
</dbReference>
<evidence type="ECO:0000313" key="2">
    <source>
        <dbReference type="Proteomes" id="UP000747542"/>
    </source>
</evidence>
<gene>
    <name evidence="1" type="primary">ZBED9-L15</name>
    <name evidence="1" type="ORF">Hamer_G018114</name>
</gene>
<organism evidence="1 2">
    <name type="scientific">Homarus americanus</name>
    <name type="common">American lobster</name>
    <dbReference type="NCBI Taxonomy" id="6706"/>
    <lineage>
        <taxon>Eukaryota</taxon>
        <taxon>Metazoa</taxon>
        <taxon>Ecdysozoa</taxon>
        <taxon>Arthropoda</taxon>
        <taxon>Crustacea</taxon>
        <taxon>Multicrustacea</taxon>
        <taxon>Malacostraca</taxon>
        <taxon>Eumalacostraca</taxon>
        <taxon>Eucarida</taxon>
        <taxon>Decapoda</taxon>
        <taxon>Pleocyemata</taxon>
        <taxon>Astacidea</taxon>
        <taxon>Nephropoidea</taxon>
        <taxon>Nephropidae</taxon>
        <taxon>Homarus</taxon>
    </lineage>
</organism>